<sequence>MFHAILIAAAAAFTAMEATDFFAAKPVRVKAVARKKKHP</sequence>
<reference evidence="1 2" key="1">
    <citation type="submission" date="2016-11" db="EMBL/GenBank/DDBJ databases">
        <authorList>
            <person name="Jaros S."/>
            <person name="Januszkiewicz K."/>
            <person name="Wedrychowicz H."/>
        </authorList>
    </citation>
    <scope>NUCLEOTIDE SEQUENCE [LARGE SCALE GENOMIC DNA]</scope>
    <source>
        <strain evidence="1 2">DSM 22153</strain>
    </source>
</reference>
<evidence type="ECO:0000313" key="2">
    <source>
        <dbReference type="Proteomes" id="UP000186002"/>
    </source>
</evidence>
<keyword evidence="2" id="KW-1185">Reference proteome</keyword>
<dbReference type="EMBL" id="FRBW01000001">
    <property type="protein sequence ID" value="SHL64170.1"/>
    <property type="molecule type" value="Genomic_DNA"/>
</dbReference>
<dbReference type="AlphaFoldDB" id="A0A1M7CAG0"/>
<accession>A0A1M7CAG0</accession>
<name>A0A1M7CAG0_9HYPH</name>
<proteinExistence type="predicted"/>
<gene>
    <name evidence="1" type="ORF">SAMN05444272_1111</name>
</gene>
<protein>
    <submittedName>
        <fullName evidence="1">Uncharacterized protein</fullName>
    </submittedName>
</protein>
<organism evidence="1 2">
    <name type="scientific">Roseibium suaedae</name>
    <dbReference type="NCBI Taxonomy" id="735517"/>
    <lineage>
        <taxon>Bacteria</taxon>
        <taxon>Pseudomonadati</taxon>
        <taxon>Pseudomonadota</taxon>
        <taxon>Alphaproteobacteria</taxon>
        <taxon>Hyphomicrobiales</taxon>
        <taxon>Stappiaceae</taxon>
        <taxon>Roseibium</taxon>
    </lineage>
</organism>
<dbReference type="Proteomes" id="UP000186002">
    <property type="component" value="Unassembled WGS sequence"/>
</dbReference>
<evidence type="ECO:0000313" key="1">
    <source>
        <dbReference type="EMBL" id="SHL64170.1"/>
    </source>
</evidence>